<evidence type="ECO:0000313" key="4">
    <source>
        <dbReference type="EMBL" id="MBD2862939.1"/>
    </source>
</evidence>
<dbReference type="PANTHER" id="PTHR46825:SF11">
    <property type="entry name" value="PENICILLIN-BINDING PROTEIN 4"/>
    <property type="match status" value="1"/>
</dbReference>
<proteinExistence type="predicted"/>
<dbReference type="GO" id="GO:0016020">
    <property type="term" value="C:membrane"/>
    <property type="evidence" value="ECO:0007669"/>
    <property type="project" value="UniProtKB-SubCell"/>
</dbReference>
<protein>
    <submittedName>
        <fullName evidence="4">Serine hydrolase</fullName>
    </submittedName>
</protein>
<comment type="caution">
    <text evidence="4">The sequence shown here is derived from an EMBL/GenBank/DDBJ whole genome shotgun (WGS) entry which is preliminary data.</text>
</comment>
<dbReference type="RefSeq" id="WP_190928274.1">
    <property type="nucleotide sequence ID" value="NZ_JACXJA010000015.1"/>
</dbReference>
<organism evidence="4 5">
    <name type="scientific">Paenibacillus oceani</name>
    <dbReference type="NCBI Taxonomy" id="2772510"/>
    <lineage>
        <taxon>Bacteria</taxon>
        <taxon>Bacillati</taxon>
        <taxon>Bacillota</taxon>
        <taxon>Bacilli</taxon>
        <taxon>Bacillales</taxon>
        <taxon>Paenibacillaceae</taxon>
        <taxon>Paenibacillus</taxon>
    </lineage>
</organism>
<evidence type="ECO:0000256" key="1">
    <source>
        <dbReference type="ARBA" id="ARBA00004370"/>
    </source>
</evidence>
<dbReference type="InterPro" id="IPR050491">
    <property type="entry name" value="AmpC-like"/>
</dbReference>
<comment type="subcellular location">
    <subcellularLocation>
        <location evidence="1">Membrane</location>
    </subcellularLocation>
</comment>
<dbReference type="Proteomes" id="UP000639396">
    <property type="component" value="Unassembled WGS sequence"/>
</dbReference>
<dbReference type="PANTHER" id="PTHR46825">
    <property type="entry name" value="D-ALANYL-D-ALANINE-CARBOXYPEPTIDASE/ENDOPEPTIDASE AMPH"/>
    <property type="match status" value="1"/>
</dbReference>
<keyword evidence="5" id="KW-1185">Reference proteome</keyword>
<dbReference type="Gene3D" id="3.40.710.10">
    <property type="entry name" value="DD-peptidase/beta-lactamase superfamily"/>
    <property type="match status" value="1"/>
</dbReference>
<sequence length="459" mass="52152">MNTKREKLEQLFAEIDRQGGVNGVFMAAERGEVIYEVAFGFAERSSGRRLTTNTVFELASLSKPFTALGVILLEEQGKLAYDDPVSLWIPELPYPGITVRQLLGHTSGLPDYMELFLTHWDRTRIATNADVLDMLIRYQPPVYFEPGESWLYSNTGYVLLAVLIERISGLTFAEYMRSRIFRPLGMARTSVHNRRYRPETISDYAYGYVFDFHSGEYKLPDDIGDTQYVRFLDGIQGDGTVNSNMCDLLKFDRALYTDSLVSRRSLDQAFAPVPFNNGETFDYGFGWILEQKEGKGRAVLHSGGWPGYATVMIRYIDADMTLIYLRNREQAVEFDQAVISAAEHILLELPYDIPQLPPEQKIASFDRKLYERYVGTYRIGEEGSDGDSTIAQVLIEEDRLFLQITGKVRLELYPSTQTRFFVRLIPVEVEFLCDGGGKAEKLIVIQEDAETPGVRIGEG</sequence>
<dbReference type="SUPFAM" id="SSF56601">
    <property type="entry name" value="beta-lactamase/transpeptidase-like"/>
    <property type="match status" value="1"/>
</dbReference>
<name>A0A927H0Y4_9BACL</name>
<feature type="domain" description="Beta-lactamase-related" evidence="3">
    <location>
        <begin position="8"/>
        <end position="335"/>
    </location>
</feature>
<dbReference type="GO" id="GO:0016787">
    <property type="term" value="F:hydrolase activity"/>
    <property type="evidence" value="ECO:0007669"/>
    <property type="project" value="UniProtKB-KW"/>
</dbReference>
<keyword evidence="4" id="KW-0378">Hydrolase</keyword>
<accession>A0A927H0Y4</accession>
<dbReference type="InterPro" id="IPR001466">
    <property type="entry name" value="Beta-lactam-related"/>
</dbReference>
<reference evidence="4" key="1">
    <citation type="submission" date="2020-09" db="EMBL/GenBank/DDBJ databases">
        <title>A novel bacterium of genus Paenibacillus, isolated from South China Sea.</title>
        <authorList>
            <person name="Huang H."/>
            <person name="Mo K."/>
            <person name="Hu Y."/>
        </authorList>
    </citation>
    <scope>NUCLEOTIDE SEQUENCE</scope>
    <source>
        <strain evidence="4">IB182363</strain>
    </source>
</reference>
<dbReference type="EMBL" id="JACXJA010000015">
    <property type="protein sequence ID" value="MBD2862939.1"/>
    <property type="molecule type" value="Genomic_DNA"/>
</dbReference>
<dbReference type="Pfam" id="PF00144">
    <property type="entry name" value="Beta-lactamase"/>
    <property type="match status" value="1"/>
</dbReference>
<evidence type="ECO:0000313" key="5">
    <source>
        <dbReference type="Proteomes" id="UP000639396"/>
    </source>
</evidence>
<dbReference type="AlphaFoldDB" id="A0A927H0Y4"/>
<keyword evidence="2" id="KW-0472">Membrane</keyword>
<evidence type="ECO:0000259" key="3">
    <source>
        <dbReference type="Pfam" id="PF00144"/>
    </source>
</evidence>
<dbReference type="InterPro" id="IPR012338">
    <property type="entry name" value="Beta-lactam/transpept-like"/>
</dbReference>
<evidence type="ECO:0000256" key="2">
    <source>
        <dbReference type="ARBA" id="ARBA00023136"/>
    </source>
</evidence>
<gene>
    <name evidence="4" type="ORF">IDH45_13185</name>
</gene>